<comment type="similarity">
    <text evidence="1">Belongs to the helicase family.</text>
</comment>
<dbReference type="Proteomes" id="UP000707451">
    <property type="component" value="Unassembled WGS sequence"/>
</dbReference>
<gene>
    <name evidence="3" type="ORF">KI688_010722</name>
</gene>
<comment type="catalytic activity">
    <reaction evidence="1">
        <text>ATP + H2O = ADP + phosphate + H(+)</text>
        <dbReference type="Rhea" id="RHEA:13065"/>
        <dbReference type="ChEBI" id="CHEBI:15377"/>
        <dbReference type="ChEBI" id="CHEBI:15378"/>
        <dbReference type="ChEBI" id="CHEBI:30616"/>
        <dbReference type="ChEBI" id="CHEBI:43474"/>
        <dbReference type="ChEBI" id="CHEBI:456216"/>
        <dbReference type="EC" id="5.6.2.3"/>
    </reaction>
</comment>
<organism evidence="3 4">
    <name type="scientific">Linnemannia hyalina</name>
    <dbReference type="NCBI Taxonomy" id="64524"/>
    <lineage>
        <taxon>Eukaryota</taxon>
        <taxon>Fungi</taxon>
        <taxon>Fungi incertae sedis</taxon>
        <taxon>Mucoromycota</taxon>
        <taxon>Mortierellomycotina</taxon>
        <taxon>Mortierellomycetes</taxon>
        <taxon>Mortierellales</taxon>
        <taxon>Mortierellaceae</taxon>
        <taxon>Linnemannia</taxon>
    </lineage>
</organism>
<dbReference type="GO" id="GO:0043139">
    <property type="term" value="F:5'-3' DNA helicase activity"/>
    <property type="evidence" value="ECO:0007669"/>
    <property type="project" value="UniProtKB-EC"/>
</dbReference>
<comment type="caution">
    <text evidence="3">The sequence shown here is derived from an EMBL/GenBank/DDBJ whole genome shotgun (WGS) entry which is preliminary data.</text>
</comment>
<feature type="domain" description="DNA helicase Pif1-like DEAD-box helicase" evidence="2">
    <location>
        <begin position="77"/>
        <end position="126"/>
    </location>
</feature>
<keyword evidence="1" id="KW-0347">Helicase</keyword>
<evidence type="ECO:0000313" key="4">
    <source>
        <dbReference type="Proteomes" id="UP000707451"/>
    </source>
</evidence>
<dbReference type="InterPro" id="IPR010285">
    <property type="entry name" value="DNA_helicase_pif1-like_DEAD"/>
</dbReference>
<dbReference type="EC" id="5.6.2.3" evidence="1"/>
<keyword evidence="1" id="KW-0067">ATP-binding</keyword>
<keyword evidence="1" id="KW-0547">Nucleotide-binding</keyword>
<reference evidence="3" key="1">
    <citation type="submission" date="2021-06" db="EMBL/GenBank/DDBJ databases">
        <title>Genome Sequence of Mortierella hyaline Strain SCG-10, a Cold-Adapted, Nitrate-Reducing Fungus Isolated from Soil in Minnesota, USA.</title>
        <authorList>
            <person name="Aldossari N."/>
        </authorList>
    </citation>
    <scope>NUCLEOTIDE SEQUENCE</scope>
    <source>
        <strain evidence="3">SCG-10</strain>
    </source>
</reference>
<accession>A0A9P7XXM4</accession>
<dbReference type="OrthoDB" id="2429716at2759"/>
<dbReference type="Pfam" id="PF05970">
    <property type="entry name" value="PIF1"/>
    <property type="match status" value="1"/>
</dbReference>
<evidence type="ECO:0000313" key="3">
    <source>
        <dbReference type="EMBL" id="KAG9068452.1"/>
    </source>
</evidence>
<keyword evidence="4" id="KW-1185">Reference proteome</keyword>
<dbReference type="GO" id="GO:0000723">
    <property type="term" value="P:telomere maintenance"/>
    <property type="evidence" value="ECO:0007669"/>
    <property type="project" value="InterPro"/>
</dbReference>
<dbReference type="GO" id="GO:0006281">
    <property type="term" value="P:DNA repair"/>
    <property type="evidence" value="ECO:0007669"/>
    <property type="project" value="UniProtKB-KW"/>
</dbReference>
<dbReference type="EMBL" id="JAHRHY010000006">
    <property type="protein sequence ID" value="KAG9068452.1"/>
    <property type="molecule type" value="Genomic_DNA"/>
</dbReference>
<keyword evidence="1" id="KW-0378">Hydrolase</keyword>
<protein>
    <recommendedName>
        <fullName evidence="1">ATP-dependent DNA helicase</fullName>
        <ecNumber evidence="1">5.6.2.3</ecNumber>
    </recommendedName>
</protein>
<keyword evidence="1" id="KW-0233">DNA recombination</keyword>
<sequence>MKRVIRLYHFVIAVRDDIRDTDHTADGIRLRSRLQRALLTDYELLIVTDMLLLLGPVLDFTNMASSAKKPGLPKSLILSMARSNHDIALAVAGSGIAALLLQGGRIAQSRFKIPVPTHEDSVCSELTTGKVNGFQSSLDGDSI</sequence>
<dbReference type="GO" id="GO:0016787">
    <property type="term" value="F:hydrolase activity"/>
    <property type="evidence" value="ECO:0007669"/>
    <property type="project" value="UniProtKB-KW"/>
</dbReference>
<dbReference type="PANTHER" id="PTHR10492">
    <property type="match status" value="1"/>
</dbReference>
<comment type="cofactor">
    <cofactor evidence="1">
        <name>Mg(2+)</name>
        <dbReference type="ChEBI" id="CHEBI:18420"/>
    </cofactor>
</comment>
<name>A0A9P7XXM4_9FUNG</name>
<dbReference type="AlphaFoldDB" id="A0A9P7XXM4"/>
<dbReference type="GO" id="GO:0005524">
    <property type="term" value="F:ATP binding"/>
    <property type="evidence" value="ECO:0007669"/>
    <property type="project" value="UniProtKB-KW"/>
</dbReference>
<keyword evidence="1" id="KW-0227">DNA damage</keyword>
<proteinExistence type="inferred from homology"/>
<evidence type="ECO:0000259" key="2">
    <source>
        <dbReference type="Pfam" id="PF05970"/>
    </source>
</evidence>
<dbReference type="GO" id="GO:0006310">
    <property type="term" value="P:DNA recombination"/>
    <property type="evidence" value="ECO:0007669"/>
    <property type="project" value="UniProtKB-KW"/>
</dbReference>
<dbReference type="PANTHER" id="PTHR10492:SF57">
    <property type="entry name" value="ATP-DEPENDENT DNA HELICASE"/>
    <property type="match status" value="1"/>
</dbReference>
<evidence type="ECO:0000256" key="1">
    <source>
        <dbReference type="RuleBase" id="RU363044"/>
    </source>
</evidence>
<keyword evidence="1" id="KW-0234">DNA repair</keyword>